<dbReference type="Gene3D" id="3.30.465.10">
    <property type="match status" value="1"/>
</dbReference>
<keyword evidence="9" id="KW-1185">Reference proteome</keyword>
<dbReference type="STRING" id="112498.A0A2D3V164"/>
<comment type="similarity">
    <text evidence="2">Belongs to the oxygen-dependent FAD-linked oxidoreductase family.</text>
</comment>
<gene>
    <name evidence="8" type="ORF">RCC_04231</name>
</gene>
<feature type="chain" id="PRO_5013958270" evidence="6">
    <location>
        <begin position="22"/>
        <end position="499"/>
    </location>
</feature>
<dbReference type="SUPFAM" id="SSF56176">
    <property type="entry name" value="FAD-binding/transporter-associated domain-like"/>
    <property type="match status" value="1"/>
</dbReference>
<dbReference type="PROSITE" id="PS51387">
    <property type="entry name" value="FAD_PCMH"/>
    <property type="match status" value="1"/>
</dbReference>
<proteinExistence type="inferred from homology"/>
<dbReference type="InterPro" id="IPR006094">
    <property type="entry name" value="Oxid_FAD_bind_N"/>
</dbReference>
<dbReference type="InterPro" id="IPR012951">
    <property type="entry name" value="BBE"/>
</dbReference>
<feature type="signal peptide" evidence="6">
    <location>
        <begin position="1"/>
        <end position="21"/>
    </location>
</feature>
<keyword evidence="6" id="KW-0732">Signal</keyword>
<organism evidence="8 9">
    <name type="scientific">Ramularia collo-cygni</name>
    <dbReference type="NCBI Taxonomy" id="112498"/>
    <lineage>
        <taxon>Eukaryota</taxon>
        <taxon>Fungi</taxon>
        <taxon>Dikarya</taxon>
        <taxon>Ascomycota</taxon>
        <taxon>Pezizomycotina</taxon>
        <taxon>Dothideomycetes</taxon>
        <taxon>Dothideomycetidae</taxon>
        <taxon>Mycosphaerellales</taxon>
        <taxon>Mycosphaerellaceae</taxon>
        <taxon>Ramularia</taxon>
    </lineage>
</organism>
<evidence type="ECO:0000259" key="7">
    <source>
        <dbReference type="PROSITE" id="PS51387"/>
    </source>
</evidence>
<keyword evidence="4" id="KW-0274">FAD</keyword>
<evidence type="ECO:0000256" key="4">
    <source>
        <dbReference type="ARBA" id="ARBA00022827"/>
    </source>
</evidence>
<evidence type="ECO:0000313" key="9">
    <source>
        <dbReference type="Proteomes" id="UP000225277"/>
    </source>
</evidence>
<dbReference type="Gene3D" id="3.40.462.20">
    <property type="match status" value="1"/>
</dbReference>
<feature type="domain" description="FAD-binding PCMH-type" evidence="7">
    <location>
        <begin position="66"/>
        <end position="235"/>
    </location>
</feature>
<dbReference type="EMBL" id="FJUY01000005">
    <property type="protein sequence ID" value="CZT18387.1"/>
    <property type="molecule type" value="Genomic_DNA"/>
</dbReference>
<dbReference type="GeneID" id="35599408"/>
<name>A0A2D3V164_9PEZI</name>
<accession>A0A2D3V164</accession>
<dbReference type="InterPro" id="IPR036318">
    <property type="entry name" value="FAD-bd_PCMH-like_sf"/>
</dbReference>
<evidence type="ECO:0000256" key="2">
    <source>
        <dbReference type="ARBA" id="ARBA00005466"/>
    </source>
</evidence>
<dbReference type="InterPro" id="IPR016169">
    <property type="entry name" value="FAD-bd_PCMH_sub2"/>
</dbReference>
<protein>
    <submittedName>
        <fullName evidence="8">Related to oxidoreductase</fullName>
    </submittedName>
</protein>
<dbReference type="AlphaFoldDB" id="A0A2D3V164"/>
<reference evidence="8 9" key="1">
    <citation type="submission" date="2016-03" db="EMBL/GenBank/DDBJ databases">
        <authorList>
            <person name="Ploux O."/>
        </authorList>
    </citation>
    <scope>NUCLEOTIDE SEQUENCE [LARGE SCALE GENOMIC DNA]</scope>
    <source>
        <strain evidence="8 9">URUG2</strain>
    </source>
</reference>
<dbReference type="Pfam" id="PF08031">
    <property type="entry name" value="BBE"/>
    <property type="match status" value="1"/>
</dbReference>
<evidence type="ECO:0000256" key="1">
    <source>
        <dbReference type="ARBA" id="ARBA00001974"/>
    </source>
</evidence>
<keyword evidence="3" id="KW-0285">Flavoprotein</keyword>
<evidence type="ECO:0000256" key="5">
    <source>
        <dbReference type="ARBA" id="ARBA00023002"/>
    </source>
</evidence>
<dbReference type="Proteomes" id="UP000225277">
    <property type="component" value="Unassembled WGS sequence"/>
</dbReference>
<dbReference type="OrthoDB" id="415825at2759"/>
<dbReference type="GO" id="GO:0071949">
    <property type="term" value="F:FAD binding"/>
    <property type="evidence" value="ECO:0007669"/>
    <property type="project" value="InterPro"/>
</dbReference>
<dbReference type="InterPro" id="IPR016166">
    <property type="entry name" value="FAD-bd_PCMH"/>
</dbReference>
<sequence length="499" mass="54019">MAAIIALAGGIAAWTLSLASASQGLTNYEVNFESELLASLSSPEQLCSPGSACYENATTRWLSDWGIPHFDIIVRPTTQEDVESAIRVANKYNKPFLAISGGHGATLTLSKLENGVGIWMDALKNVTINGSTARIGGGITSGELRDELAKLGKQSTTGGCDCTGAVAPMLGGGHGWLQGRYGLMADNLISANLVLANGSCVTVSKSSHPELFWALRGAGHNFGIVVDFEYRIYDITEENAAWSYEKLYYSLDRLEDVLDVVNGMIGTIDEPAPVELIVFGLVGRNPSVARGELTLVIYLIWQGAAIPAAFAEPFNAIPTLSIVAETTDLPGVTALLGWTNDDGPCNTNSPTLQRFPVALKTYPIPGIRAAVDLLDSMPVEFNNSALILEGYSTNAVQAVPKENTAYPDRLNNLLIAPFIRHAANDAELEKFGSDYGNEMRQLIVDASGQGLNAYANYAHGSETQQKLYGHETWRLEKLRKLKREWDPENRFGWYLAIEI</sequence>
<keyword evidence="5" id="KW-0560">Oxidoreductase</keyword>
<dbReference type="Pfam" id="PF01565">
    <property type="entry name" value="FAD_binding_4"/>
    <property type="match status" value="1"/>
</dbReference>
<evidence type="ECO:0000313" key="8">
    <source>
        <dbReference type="EMBL" id="CZT18387.1"/>
    </source>
</evidence>
<dbReference type="PANTHER" id="PTHR42973:SF9">
    <property type="entry name" value="FAD-BINDING PCMH-TYPE DOMAIN-CONTAINING PROTEIN-RELATED"/>
    <property type="match status" value="1"/>
</dbReference>
<evidence type="ECO:0000256" key="3">
    <source>
        <dbReference type="ARBA" id="ARBA00022630"/>
    </source>
</evidence>
<dbReference type="RefSeq" id="XP_023625277.1">
    <property type="nucleotide sequence ID" value="XM_023769509.1"/>
</dbReference>
<dbReference type="GO" id="GO:0016491">
    <property type="term" value="F:oxidoreductase activity"/>
    <property type="evidence" value="ECO:0007669"/>
    <property type="project" value="UniProtKB-KW"/>
</dbReference>
<evidence type="ECO:0000256" key="6">
    <source>
        <dbReference type="SAM" id="SignalP"/>
    </source>
</evidence>
<dbReference type="PANTHER" id="PTHR42973">
    <property type="entry name" value="BINDING OXIDOREDUCTASE, PUTATIVE (AFU_ORTHOLOGUE AFUA_1G17690)-RELATED"/>
    <property type="match status" value="1"/>
</dbReference>
<comment type="cofactor">
    <cofactor evidence="1">
        <name>FAD</name>
        <dbReference type="ChEBI" id="CHEBI:57692"/>
    </cofactor>
</comment>
<dbReference type="InterPro" id="IPR050416">
    <property type="entry name" value="FAD-linked_Oxidoreductase"/>
</dbReference>